<name>A0A0F9PU74_9ZZZZ</name>
<feature type="transmembrane region" description="Helical" evidence="1">
    <location>
        <begin position="16"/>
        <end position="36"/>
    </location>
</feature>
<dbReference type="EMBL" id="LAZR01002054">
    <property type="protein sequence ID" value="KKN35205.1"/>
    <property type="molecule type" value="Genomic_DNA"/>
</dbReference>
<comment type="caution">
    <text evidence="2">The sequence shown here is derived from an EMBL/GenBank/DDBJ whole genome shotgun (WGS) entry which is preliminary data.</text>
</comment>
<keyword evidence="1" id="KW-0812">Transmembrane</keyword>
<keyword evidence="1" id="KW-0472">Membrane</keyword>
<protein>
    <submittedName>
        <fullName evidence="2">Uncharacterized protein</fullName>
    </submittedName>
</protein>
<accession>A0A0F9PU74</accession>
<reference evidence="2" key="1">
    <citation type="journal article" date="2015" name="Nature">
        <title>Complex archaea that bridge the gap between prokaryotes and eukaryotes.</title>
        <authorList>
            <person name="Spang A."/>
            <person name="Saw J.H."/>
            <person name="Jorgensen S.L."/>
            <person name="Zaremba-Niedzwiedzka K."/>
            <person name="Martijn J."/>
            <person name="Lind A.E."/>
            <person name="van Eijk R."/>
            <person name="Schleper C."/>
            <person name="Guy L."/>
            <person name="Ettema T.J."/>
        </authorList>
    </citation>
    <scope>NUCLEOTIDE SEQUENCE</scope>
</reference>
<keyword evidence="1" id="KW-1133">Transmembrane helix</keyword>
<evidence type="ECO:0000256" key="1">
    <source>
        <dbReference type="SAM" id="Phobius"/>
    </source>
</evidence>
<sequence length="51" mass="5686">MTPLFDGIDLASDAAFLLWFAVGMVAIGLVIGAYMVGRRAWRWAGRARRRC</sequence>
<evidence type="ECO:0000313" key="2">
    <source>
        <dbReference type="EMBL" id="KKN35205.1"/>
    </source>
</evidence>
<dbReference type="AlphaFoldDB" id="A0A0F9PU74"/>
<gene>
    <name evidence="2" type="ORF">LCGC14_0785770</name>
</gene>
<proteinExistence type="predicted"/>
<organism evidence="2">
    <name type="scientific">marine sediment metagenome</name>
    <dbReference type="NCBI Taxonomy" id="412755"/>
    <lineage>
        <taxon>unclassified sequences</taxon>
        <taxon>metagenomes</taxon>
        <taxon>ecological metagenomes</taxon>
    </lineage>
</organism>